<dbReference type="Pfam" id="PF09565">
    <property type="entry name" value="RE_NgoFVII"/>
    <property type="match status" value="1"/>
</dbReference>
<accession>A0ABQ1VQI3</accession>
<dbReference type="InterPro" id="IPR019065">
    <property type="entry name" value="RE_NgoFVII_N"/>
</dbReference>
<gene>
    <name evidence="2" type="ORF">GCM10010913_07950</name>
</gene>
<dbReference type="InterPro" id="IPR059166">
    <property type="entry name" value="PLD-like_cat"/>
</dbReference>
<dbReference type="EMBL" id="BMIW01000004">
    <property type="protein sequence ID" value="GGF88905.1"/>
    <property type="molecule type" value="Genomic_DNA"/>
</dbReference>
<dbReference type="RefSeq" id="WP_120463215.1">
    <property type="nucleotide sequence ID" value="NZ_BMIW01000004.1"/>
</dbReference>
<name>A0ABQ1VQI3_9BACL</name>
<dbReference type="Gene3D" id="3.30.870.10">
    <property type="entry name" value="Endonuclease Chain A"/>
    <property type="match status" value="1"/>
</dbReference>
<comment type="caution">
    <text evidence="2">The sequence shown here is derived from an EMBL/GenBank/DDBJ whole genome shotgun (WGS) entry which is preliminary data.</text>
</comment>
<feature type="domain" description="Restriction endonuclease type II NgoFVII N-terminal" evidence="1">
    <location>
        <begin position="16"/>
        <end position="154"/>
    </location>
</feature>
<evidence type="ECO:0000313" key="2">
    <source>
        <dbReference type="EMBL" id="GGF88905.1"/>
    </source>
</evidence>
<evidence type="ECO:0000259" key="1">
    <source>
        <dbReference type="Pfam" id="PF09565"/>
    </source>
</evidence>
<evidence type="ECO:0000313" key="3">
    <source>
        <dbReference type="Proteomes" id="UP000608420"/>
    </source>
</evidence>
<keyword evidence="3" id="KW-1185">Reference proteome</keyword>
<dbReference type="Proteomes" id="UP000608420">
    <property type="component" value="Unassembled WGS sequence"/>
</dbReference>
<sequence>MRILNNIDSRHFDELKQLVDGTDELHIVSPFLMESFDVFFDEIIASSDVKRVVLVTTLKDNDPDLLKKADSLHSFLLNCVTHSIAFRVHVDNKLHGKIYIARKNGIPLRGIITSANFTDSGLNKNHEWGVLIEDQESLKKVIADIFNVSSHALTHEELKGIIEKIDNYTENVAAQQKTKIDLEVGHLFKKKTVELKSDVRYFIKPVGYSDRPFATTRKLNNGIEKMHFARRPNPVRIGDILICYGVGTTKLLGYFEVVSDPYIWDSTSRWSWELEAKNLCPEYSESWVTFDNTISSVVASYDHVNPVTNVGGSTLRALQRGSDRIQLTDAFAKHAIELIEGSVKSKKVSR</sequence>
<reference evidence="3" key="1">
    <citation type="journal article" date="2019" name="Int. J. Syst. Evol. Microbiol.">
        <title>The Global Catalogue of Microorganisms (GCM) 10K type strain sequencing project: providing services to taxonomists for standard genome sequencing and annotation.</title>
        <authorList>
            <consortium name="The Broad Institute Genomics Platform"/>
            <consortium name="The Broad Institute Genome Sequencing Center for Infectious Disease"/>
            <person name="Wu L."/>
            <person name="Ma J."/>
        </authorList>
    </citation>
    <scope>NUCLEOTIDE SEQUENCE [LARGE SCALE GENOMIC DNA]</scope>
    <source>
        <strain evidence="3">CGMCC 1.15420</strain>
    </source>
</reference>
<dbReference type="CDD" id="cd09176">
    <property type="entry name" value="PLDc_unchar6"/>
    <property type="match status" value="1"/>
</dbReference>
<dbReference type="SUPFAM" id="SSF56024">
    <property type="entry name" value="Phospholipase D/nuclease"/>
    <property type="match status" value="1"/>
</dbReference>
<protein>
    <recommendedName>
        <fullName evidence="1">Restriction endonuclease type II NgoFVII N-terminal domain-containing protein</fullName>
    </recommendedName>
</protein>
<organism evidence="2 3">
    <name type="scientific">Paenibacillus aceti</name>
    <dbReference type="NCBI Taxonomy" id="1820010"/>
    <lineage>
        <taxon>Bacteria</taxon>
        <taxon>Bacillati</taxon>
        <taxon>Bacillota</taxon>
        <taxon>Bacilli</taxon>
        <taxon>Bacillales</taxon>
        <taxon>Paenibacillaceae</taxon>
        <taxon>Paenibacillus</taxon>
    </lineage>
</organism>
<proteinExistence type="predicted"/>